<reference evidence="2" key="1">
    <citation type="submission" date="2019-04" db="EMBL/GenBank/DDBJ databases">
        <title>Candidate genes coding for odorant binding proteins and chemosensory proteins identified from dissected antennae and mouthparts of the southern green stink bug Nezara viridula.</title>
        <authorList>
            <person name="Wu Z."/>
            <person name="Cui Y."/>
            <person name="Qu M."/>
            <person name="Lin J.-H."/>
        </authorList>
    </citation>
    <scope>NUCLEOTIDE SEQUENCE</scope>
</reference>
<dbReference type="Pfam" id="PF01395">
    <property type="entry name" value="PBP_GOBP"/>
    <property type="match status" value="1"/>
</dbReference>
<dbReference type="OrthoDB" id="6599286at2759"/>
<feature type="signal peptide" evidence="1">
    <location>
        <begin position="1"/>
        <end position="19"/>
    </location>
</feature>
<dbReference type="AlphaFoldDB" id="A0A4Y5RDA1"/>
<organism evidence="2">
    <name type="scientific">Nezara viridula</name>
    <name type="common">Southern green stink bug</name>
    <name type="synonym">Cimex viridulus</name>
    <dbReference type="NCBI Taxonomy" id="85310"/>
    <lineage>
        <taxon>Eukaryota</taxon>
        <taxon>Metazoa</taxon>
        <taxon>Ecdysozoa</taxon>
        <taxon>Arthropoda</taxon>
        <taxon>Hexapoda</taxon>
        <taxon>Insecta</taxon>
        <taxon>Pterygota</taxon>
        <taxon>Neoptera</taxon>
        <taxon>Paraneoptera</taxon>
        <taxon>Hemiptera</taxon>
        <taxon>Heteroptera</taxon>
        <taxon>Panheteroptera</taxon>
        <taxon>Pentatomomorpha</taxon>
        <taxon>Pentatomoidea</taxon>
        <taxon>Pentatomidae</taxon>
        <taxon>Pentatominae</taxon>
        <taxon>Nezara</taxon>
    </lineage>
</organism>
<dbReference type="EMBL" id="MK753151">
    <property type="protein sequence ID" value="QCZ25063.1"/>
    <property type="molecule type" value="mRNA"/>
</dbReference>
<dbReference type="InterPro" id="IPR036728">
    <property type="entry name" value="PBP_GOBP_sf"/>
</dbReference>
<accession>A0A4Y5RDA1</accession>
<dbReference type="Gene3D" id="1.10.238.20">
    <property type="entry name" value="Pheromone/general odorant binding protein domain"/>
    <property type="match status" value="1"/>
</dbReference>
<protein>
    <submittedName>
        <fullName evidence="2">Odorant binding protein 6</fullName>
    </submittedName>
</protein>
<proteinExistence type="evidence at transcript level"/>
<name>A0A4Y5RDA1_NEZVI</name>
<keyword evidence="1" id="KW-0732">Signal</keyword>
<evidence type="ECO:0000256" key="1">
    <source>
        <dbReference type="SAM" id="SignalP"/>
    </source>
</evidence>
<evidence type="ECO:0000313" key="2">
    <source>
        <dbReference type="EMBL" id="QCZ25063.1"/>
    </source>
</evidence>
<sequence>MYAALCLTTLLAVVCLSWAATPEYKAKVVTAISACSKEYNAELKDILEIIKQNKLPETKDQKCIIGCFFEKMDYVTDHKVDWEKVKAMNPQKYDTPDLVEKINQVTDTCAKVVTEGSTDICELGVPAIKCLKEEADKVGLPKPEVKFDKH</sequence>
<dbReference type="InterPro" id="IPR006170">
    <property type="entry name" value="PBP/GOBP"/>
</dbReference>
<dbReference type="CDD" id="cd23992">
    <property type="entry name" value="PBP_GOBP"/>
    <property type="match status" value="1"/>
</dbReference>
<feature type="chain" id="PRO_5021386592" evidence="1">
    <location>
        <begin position="20"/>
        <end position="150"/>
    </location>
</feature>
<dbReference type="SUPFAM" id="SSF47565">
    <property type="entry name" value="Insect pheromone/odorant-binding proteins"/>
    <property type="match status" value="1"/>
</dbReference>
<gene>
    <name evidence="2" type="primary">OBP6</name>
</gene>
<dbReference type="GO" id="GO:0005549">
    <property type="term" value="F:odorant binding"/>
    <property type="evidence" value="ECO:0007669"/>
    <property type="project" value="InterPro"/>
</dbReference>
<dbReference type="SMART" id="SM00708">
    <property type="entry name" value="PhBP"/>
    <property type="match status" value="1"/>
</dbReference>